<gene>
    <name evidence="1" type="ORF">BJP36_38760</name>
</gene>
<evidence type="ECO:0000313" key="1">
    <source>
        <dbReference type="EMBL" id="WAN70014.1"/>
    </source>
</evidence>
<reference evidence="1" key="2">
    <citation type="submission" date="2022-10" db="EMBL/GenBank/DDBJ databases">
        <authorList>
            <person name="Ngo T.-E."/>
        </authorList>
    </citation>
    <scope>NUCLEOTIDE SEQUENCE</scope>
    <source>
        <strain evidence="1">JHB</strain>
    </source>
</reference>
<dbReference type="Proteomes" id="UP000176944">
    <property type="component" value="Chromosome"/>
</dbReference>
<accession>A0A9Q9SUR6</accession>
<sequence>MVRYGADYPNPGYEAKIKGKSAPNAPYAPDSRFPIPDSRFPTPDSRFPIPDSLFPLLNYDLSTTIRIREIS</sequence>
<protein>
    <submittedName>
        <fullName evidence="1">Uncharacterized protein</fullName>
    </submittedName>
</protein>
<name>A0A9Q9SUR6_MOOP1</name>
<proteinExistence type="predicted"/>
<dbReference type="AlphaFoldDB" id="A0A9Q9SUR6"/>
<dbReference type="EMBL" id="CP017708">
    <property type="protein sequence ID" value="WAN70014.1"/>
    <property type="molecule type" value="Genomic_DNA"/>
</dbReference>
<organism evidence="1">
    <name type="scientific">Moorena producens (strain JHB)</name>
    <dbReference type="NCBI Taxonomy" id="1454205"/>
    <lineage>
        <taxon>Bacteria</taxon>
        <taxon>Bacillati</taxon>
        <taxon>Cyanobacteriota</taxon>
        <taxon>Cyanophyceae</taxon>
        <taxon>Coleofasciculales</taxon>
        <taxon>Coleofasciculaceae</taxon>
        <taxon>Moorena</taxon>
    </lineage>
</organism>
<reference evidence="1" key="1">
    <citation type="journal article" date="2017" name="Proc. Natl. Acad. Sci. U.S.A.">
        <title>Comparative genomics uncovers the prolific and distinctive metabolic potential of the cyanobacterial genus Moorea.</title>
        <authorList>
            <person name="Leao T."/>
            <person name="Castelao G."/>
            <person name="Korobeynikov A."/>
            <person name="Monroe E.A."/>
            <person name="Podell S."/>
            <person name="Glukhov E."/>
            <person name="Allen E.E."/>
            <person name="Gerwick W.H."/>
            <person name="Gerwick L."/>
        </authorList>
    </citation>
    <scope>NUCLEOTIDE SEQUENCE</scope>
    <source>
        <strain evidence="1">JHB</strain>
    </source>
</reference>